<organism evidence="1 2">
    <name type="scientific">Mycena sanguinolenta</name>
    <dbReference type="NCBI Taxonomy" id="230812"/>
    <lineage>
        <taxon>Eukaryota</taxon>
        <taxon>Fungi</taxon>
        <taxon>Dikarya</taxon>
        <taxon>Basidiomycota</taxon>
        <taxon>Agaricomycotina</taxon>
        <taxon>Agaricomycetes</taxon>
        <taxon>Agaricomycetidae</taxon>
        <taxon>Agaricales</taxon>
        <taxon>Marasmiineae</taxon>
        <taxon>Mycenaceae</taxon>
        <taxon>Mycena</taxon>
    </lineage>
</organism>
<dbReference type="AlphaFoldDB" id="A0A8H6ZJ90"/>
<gene>
    <name evidence="1" type="ORF">MSAN_00264500</name>
</gene>
<dbReference type="Proteomes" id="UP000623467">
    <property type="component" value="Unassembled WGS sequence"/>
</dbReference>
<proteinExistence type="predicted"/>
<keyword evidence="2" id="KW-1185">Reference proteome</keyword>
<name>A0A8H6ZJ90_9AGAR</name>
<protein>
    <submittedName>
        <fullName evidence="1">Uncharacterized protein</fullName>
    </submittedName>
</protein>
<evidence type="ECO:0000313" key="2">
    <source>
        <dbReference type="Proteomes" id="UP000623467"/>
    </source>
</evidence>
<accession>A0A8H6ZJ90</accession>
<reference evidence="1" key="1">
    <citation type="submission" date="2020-05" db="EMBL/GenBank/DDBJ databases">
        <title>Mycena genomes resolve the evolution of fungal bioluminescence.</title>
        <authorList>
            <person name="Tsai I.J."/>
        </authorList>
    </citation>
    <scope>NUCLEOTIDE SEQUENCE</scope>
    <source>
        <strain evidence="1">160909Yilan</strain>
    </source>
</reference>
<dbReference type="EMBL" id="JACAZH010000001">
    <property type="protein sequence ID" value="KAF7378382.1"/>
    <property type="molecule type" value="Genomic_DNA"/>
</dbReference>
<sequence>MTSLCVPATLCFTRFHCTSRGFGINVVADIARVASYQQTTRPLQSRHHPRIYPATIGRISRLYRTLEIPQEPQILLNWILYFILWQHPYMLPSTPPTLLFTIPTLLFTALVSPEPTPAPDGFVAASDTAFNPDEKTLLPRLNGVAGCLNVSQRCLFVGCPALAEHESPHHRTQWPAIPHANDTSSHIA</sequence>
<comment type="caution">
    <text evidence="1">The sequence shown here is derived from an EMBL/GenBank/DDBJ whole genome shotgun (WGS) entry which is preliminary data.</text>
</comment>
<evidence type="ECO:0000313" key="1">
    <source>
        <dbReference type="EMBL" id="KAF7378382.1"/>
    </source>
</evidence>